<dbReference type="RefSeq" id="WP_286217423.1">
    <property type="nucleotide sequence ID" value="NZ_AP027729.1"/>
</dbReference>
<accession>A0ABN6XE35</accession>
<dbReference type="SUPFAM" id="SSF55729">
    <property type="entry name" value="Acyl-CoA N-acyltransferases (Nat)"/>
    <property type="match status" value="1"/>
</dbReference>
<dbReference type="Pfam" id="PF00583">
    <property type="entry name" value="Acetyltransf_1"/>
    <property type="match status" value="1"/>
</dbReference>
<dbReference type="EMBL" id="AP027729">
    <property type="protein sequence ID" value="BDZ43099.1"/>
    <property type="molecule type" value="Genomic_DNA"/>
</dbReference>
<dbReference type="InterPro" id="IPR000182">
    <property type="entry name" value="GNAT_dom"/>
</dbReference>
<sequence length="169" mass="19300">MTNEYDDVSIRPAAVSDAHSIARVNIASWRHAYTGLVPDEYLSSLDVELRTSWFAAYLADDHPSETWVAIADDRMLGFVTVGPSRDEDAEPSDREIYAIYLDPEAWGRGVARDLMRTVVDDGSTITLWTIADNERAQHFYRRHGFQPDGVEKSEEIGGRYMTQLRFRRN</sequence>
<evidence type="ECO:0000313" key="4">
    <source>
        <dbReference type="EMBL" id="BDZ43099.1"/>
    </source>
</evidence>
<evidence type="ECO:0000313" key="5">
    <source>
        <dbReference type="Proteomes" id="UP001321475"/>
    </source>
</evidence>
<name>A0ABN6XE35_9CELL</name>
<keyword evidence="5" id="KW-1185">Reference proteome</keyword>
<gene>
    <name evidence="4" type="primary">yuaI</name>
    <name evidence="4" type="ORF">GCM10025865_23980</name>
</gene>
<proteinExistence type="predicted"/>
<dbReference type="InterPro" id="IPR050832">
    <property type="entry name" value="Bact_Acetyltransf"/>
</dbReference>
<keyword evidence="2" id="KW-0012">Acyltransferase</keyword>
<keyword evidence="1" id="KW-0808">Transferase</keyword>
<feature type="domain" description="N-acetyltransferase" evidence="3">
    <location>
        <begin position="8"/>
        <end position="166"/>
    </location>
</feature>
<dbReference type="PANTHER" id="PTHR43877">
    <property type="entry name" value="AMINOALKYLPHOSPHONATE N-ACETYLTRANSFERASE-RELATED-RELATED"/>
    <property type="match status" value="1"/>
</dbReference>
<dbReference type="CDD" id="cd04301">
    <property type="entry name" value="NAT_SF"/>
    <property type="match status" value="1"/>
</dbReference>
<organism evidence="4 5">
    <name type="scientific">Paraoerskovia sediminicola</name>
    <dbReference type="NCBI Taxonomy" id="1138587"/>
    <lineage>
        <taxon>Bacteria</taxon>
        <taxon>Bacillati</taxon>
        <taxon>Actinomycetota</taxon>
        <taxon>Actinomycetes</taxon>
        <taxon>Micrococcales</taxon>
        <taxon>Cellulomonadaceae</taxon>
        <taxon>Paraoerskovia</taxon>
    </lineage>
</organism>
<evidence type="ECO:0000256" key="1">
    <source>
        <dbReference type="ARBA" id="ARBA00022679"/>
    </source>
</evidence>
<protein>
    <submittedName>
        <fullName evidence="4">N-acetyltransferase YuaI</fullName>
    </submittedName>
</protein>
<evidence type="ECO:0000259" key="3">
    <source>
        <dbReference type="PROSITE" id="PS51186"/>
    </source>
</evidence>
<dbReference type="InterPro" id="IPR016181">
    <property type="entry name" value="Acyl_CoA_acyltransferase"/>
</dbReference>
<evidence type="ECO:0000256" key="2">
    <source>
        <dbReference type="ARBA" id="ARBA00023315"/>
    </source>
</evidence>
<dbReference type="Proteomes" id="UP001321475">
    <property type="component" value="Chromosome"/>
</dbReference>
<reference evidence="5" key="1">
    <citation type="journal article" date="2019" name="Int. J. Syst. Evol. Microbiol.">
        <title>The Global Catalogue of Microorganisms (GCM) 10K type strain sequencing project: providing services to taxonomists for standard genome sequencing and annotation.</title>
        <authorList>
            <consortium name="The Broad Institute Genomics Platform"/>
            <consortium name="The Broad Institute Genome Sequencing Center for Infectious Disease"/>
            <person name="Wu L."/>
            <person name="Ma J."/>
        </authorList>
    </citation>
    <scope>NUCLEOTIDE SEQUENCE [LARGE SCALE GENOMIC DNA]</scope>
    <source>
        <strain evidence="5">NBRC 108565</strain>
    </source>
</reference>
<dbReference type="PROSITE" id="PS51186">
    <property type="entry name" value="GNAT"/>
    <property type="match status" value="1"/>
</dbReference>
<dbReference type="Gene3D" id="3.40.630.30">
    <property type="match status" value="1"/>
</dbReference>